<evidence type="ECO:0008006" key="3">
    <source>
        <dbReference type="Google" id="ProtNLM"/>
    </source>
</evidence>
<dbReference type="Proteomes" id="UP000219285">
    <property type="component" value="Chromosome"/>
</dbReference>
<accession>A0A6M4M9V3</accession>
<gene>
    <name evidence="1" type="ORF">CA267_001595</name>
</gene>
<evidence type="ECO:0000313" key="2">
    <source>
        <dbReference type="Proteomes" id="UP000219285"/>
    </source>
</evidence>
<dbReference type="AlphaFoldDB" id="A0A6M4M9V3"/>
<reference evidence="1 2" key="2">
    <citation type="submission" date="2020-04" db="EMBL/GenBank/DDBJ databases">
        <title>Complete genome sequence of Alteromonas pelagimontana 5.12T.</title>
        <authorList>
            <person name="Sinha R.K."/>
            <person name="Krishnan K.P."/>
            <person name="Kurian J.P."/>
        </authorList>
    </citation>
    <scope>NUCLEOTIDE SEQUENCE [LARGE SCALE GENOMIC DNA]</scope>
    <source>
        <strain evidence="1 2">5.12</strain>
    </source>
</reference>
<name>A0A6M4M9V3_9ALTE</name>
<keyword evidence="2" id="KW-1185">Reference proteome</keyword>
<proteinExistence type="predicted"/>
<reference evidence="2" key="1">
    <citation type="submission" date="2014-12" db="EMBL/GenBank/DDBJ databases">
        <title>Complete genome sequence of a multi-drug resistant Klebsiella pneumoniae.</title>
        <authorList>
            <person name="Hua X."/>
            <person name="Chen Q."/>
            <person name="Li X."/>
            <person name="Feng Y."/>
            <person name="Ruan Z."/>
            <person name="Yu Y."/>
        </authorList>
    </citation>
    <scope>NUCLEOTIDE SEQUENCE [LARGE SCALE GENOMIC DNA]</scope>
    <source>
        <strain evidence="2">5.12</strain>
    </source>
</reference>
<sequence length="201" mass="23065">MSLQRIKPAKQGELDGACGFYAIVNAIHALEPSLDKPELFSQVLAAFLRDGDYMSYFNGTRRGTIKNTLSRVLDYLNSHFDMYHDKTQELYEFDFSIPYWLNDTSRNRKQVLEQIAQADNAKNCVCIVGYDHQTGGHWSVVKNVSDKGLHMLDSDNEKSIIPLYELTIDSSRNPGPSKPYNFTSEDIFVIRKKWLGEFRVL</sequence>
<protein>
    <recommendedName>
        <fullName evidence="3">Peptidase C39-like domain-containing protein</fullName>
    </recommendedName>
</protein>
<organism evidence="1 2">
    <name type="scientific">Alteromonas pelagimontana</name>
    <dbReference type="NCBI Taxonomy" id="1858656"/>
    <lineage>
        <taxon>Bacteria</taxon>
        <taxon>Pseudomonadati</taxon>
        <taxon>Pseudomonadota</taxon>
        <taxon>Gammaproteobacteria</taxon>
        <taxon>Alteromonadales</taxon>
        <taxon>Alteromonadaceae</taxon>
        <taxon>Alteromonas/Salinimonas group</taxon>
        <taxon>Alteromonas</taxon>
    </lineage>
</organism>
<evidence type="ECO:0000313" key="1">
    <source>
        <dbReference type="EMBL" id="QJR79578.1"/>
    </source>
</evidence>
<dbReference type="OrthoDB" id="7059003at2"/>
<dbReference type="EMBL" id="CP052766">
    <property type="protein sequence ID" value="QJR79578.1"/>
    <property type="molecule type" value="Genomic_DNA"/>
</dbReference>
<dbReference type="RefSeq" id="WP_075609094.1">
    <property type="nucleotide sequence ID" value="NZ_CP052766.1"/>
</dbReference>
<dbReference type="KEGG" id="apel:CA267_001595"/>